<feature type="binding site" evidence="5">
    <location>
        <position position="73"/>
    </location>
    <ligand>
        <name>S-adenosyl-L-methionine</name>
        <dbReference type="ChEBI" id="CHEBI:59789"/>
    </ligand>
</feature>
<dbReference type="EMBL" id="JDSQ01000004">
    <property type="protein sequence ID" value="EWS78853.1"/>
    <property type="molecule type" value="Genomic_DNA"/>
</dbReference>
<keyword evidence="9" id="KW-1185">Reference proteome</keyword>
<evidence type="ECO:0000256" key="4">
    <source>
        <dbReference type="ARBA" id="ARBA00038303"/>
    </source>
</evidence>
<dbReference type="GO" id="GO:0070038">
    <property type="term" value="F:rRNA (pseudouridine-N3-)-methyltransferase activity"/>
    <property type="evidence" value="ECO:0007669"/>
    <property type="project" value="UniProtKB-UniRule"/>
</dbReference>
<dbReference type="eggNOG" id="COG1576">
    <property type="taxonomic scope" value="Bacteria"/>
</dbReference>
<dbReference type="STRING" id="1444770.AF72_03080"/>
<dbReference type="EMBL" id="JAJPPU010000001">
    <property type="protein sequence ID" value="MCD8472553.1"/>
    <property type="molecule type" value="Genomic_DNA"/>
</dbReference>
<evidence type="ECO:0000256" key="1">
    <source>
        <dbReference type="ARBA" id="ARBA00022603"/>
    </source>
</evidence>
<evidence type="ECO:0000313" key="6">
    <source>
        <dbReference type="EMBL" id="EWS78853.1"/>
    </source>
</evidence>
<dbReference type="RefSeq" id="WP_038270508.1">
    <property type="nucleotide sequence ID" value="NZ_CP053627.1"/>
</dbReference>
<dbReference type="PIRSF" id="PIRSF004505">
    <property type="entry name" value="MT_bac"/>
    <property type="match status" value="1"/>
</dbReference>
<organism evidence="6 8">
    <name type="scientific">Xylella taiwanensis</name>
    <dbReference type="NCBI Taxonomy" id="1444770"/>
    <lineage>
        <taxon>Bacteria</taxon>
        <taxon>Pseudomonadati</taxon>
        <taxon>Pseudomonadota</taxon>
        <taxon>Gammaproteobacteria</taxon>
        <taxon>Lysobacterales</taxon>
        <taxon>Lysobacteraceae</taxon>
        <taxon>Xylella</taxon>
    </lineage>
</organism>
<reference evidence="6 8" key="1">
    <citation type="journal article" date="2014" name="Genome Announc.">
        <title>Draft Genome Sequence of Xylella fastidiosa Pear Leaf Scorch Strain in Taiwan.</title>
        <authorList>
            <person name="Su C.C."/>
            <person name="Deng W.L."/>
            <person name="Jan F.J."/>
            <person name="Chang C.J."/>
            <person name="Huang H."/>
            <person name="Chen J."/>
        </authorList>
    </citation>
    <scope>NUCLEOTIDE SEQUENCE [LARGE SCALE GENOMIC DNA]</scope>
    <source>
        <strain evidence="6 8">PLS229</strain>
    </source>
</reference>
<dbReference type="Gene3D" id="3.40.1280.10">
    <property type="match status" value="1"/>
</dbReference>
<feature type="binding site" evidence="5">
    <location>
        <begin position="123"/>
        <end position="128"/>
    </location>
    <ligand>
        <name>S-adenosyl-L-methionine</name>
        <dbReference type="ChEBI" id="CHEBI:59789"/>
    </ligand>
</feature>
<protein>
    <recommendedName>
        <fullName evidence="5">Ribosomal RNA large subunit methyltransferase H</fullName>
        <ecNumber evidence="5">2.1.1.177</ecNumber>
    </recommendedName>
    <alternativeName>
        <fullName evidence="5">23S rRNA (pseudouridine1915-N3)-methyltransferase</fullName>
    </alternativeName>
    <alternativeName>
        <fullName evidence="5">23S rRNA m3Psi1915 methyltransferase</fullName>
    </alternativeName>
    <alternativeName>
        <fullName evidence="5">rRNA (pseudouridine-N3-)-methyltransferase RlmH</fullName>
    </alternativeName>
</protein>
<name>Z9JLI3_9GAMM</name>
<evidence type="ECO:0000256" key="5">
    <source>
        <dbReference type="HAMAP-Rule" id="MF_00658"/>
    </source>
</evidence>
<dbReference type="Proteomes" id="UP000020406">
    <property type="component" value="Unassembled WGS sequence"/>
</dbReference>
<dbReference type="AlphaFoldDB" id="Z9JLI3"/>
<evidence type="ECO:0000256" key="3">
    <source>
        <dbReference type="ARBA" id="ARBA00022691"/>
    </source>
</evidence>
<evidence type="ECO:0000256" key="2">
    <source>
        <dbReference type="ARBA" id="ARBA00022679"/>
    </source>
</evidence>
<comment type="function">
    <text evidence="5">Specifically methylates the pseudouridine at position 1915 (m3Psi1915) in 23S rRNA.</text>
</comment>
<keyword evidence="3 5" id="KW-0949">S-adenosyl-L-methionine</keyword>
<dbReference type="Proteomes" id="UP001430701">
    <property type="component" value="Unassembled WGS sequence"/>
</dbReference>
<dbReference type="NCBIfam" id="TIGR00246">
    <property type="entry name" value="tRNA_RlmH_YbeA"/>
    <property type="match status" value="1"/>
</dbReference>
<feature type="binding site" evidence="5">
    <location>
        <position position="104"/>
    </location>
    <ligand>
        <name>S-adenosyl-L-methionine</name>
        <dbReference type="ChEBI" id="CHEBI:59789"/>
    </ligand>
</feature>
<dbReference type="InterPro" id="IPR029028">
    <property type="entry name" value="Alpha/beta_knot_MTases"/>
</dbReference>
<comment type="subunit">
    <text evidence="5">Homodimer.</text>
</comment>
<accession>Z9JLI3</accession>
<evidence type="ECO:0000313" key="8">
    <source>
        <dbReference type="Proteomes" id="UP000020406"/>
    </source>
</evidence>
<dbReference type="PANTHER" id="PTHR33603">
    <property type="entry name" value="METHYLTRANSFERASE"/>
    <property type="match status" value="1"/>
</dbReference>
<proteinExistence type="inferred from homology"/>
<evidence type="ECO:0000313" key="9">
    <source>
        <dbReference type="Proteomes" id="UP001430701"/>
    </source>
</evidence>
<dbReference type="GeneID" id="68901577"/>
<dbReference type="PATRIC" id="fig|1444770.3.peg.747"/>
<comment type="catalytic activity">
    <reaction evidence="5">
        <text>pseudouridine(1915) in 23S rRNA + S-adenosyl-L-methionine = N(3)-methylpseudouridine(1915) in 23S rRNA + S-adenosyl-L-homocysteine + H(+)</text>
        <dbReference type="Rhea" id="RHEA:42752"/>
        <dbReference type="Rhea" id="RHEA-COMP:10221"/>
        <dbReference type="Rhea" id="RHEA-COMP:10222"/>
        <dbReference type="ChEBI" id="CHEBI:15378"/>
        <dbReference type="ChEBI" id="CHEBI:57856"/>
        <dbReference type="ChEBI" id="CHEBI:59789"/>
        <dbReference type="ChEBI" id="CHEBI:65314"/>
        <dbReference type="ChEBI" id="CHEBI:74486"/>
        <dbReference type="EC" id="2.1.1.177"/>
    </reaction>
</comment>
<dbReference type="GO" id="GO:0005737">
    <property type="term" value="C:cytoplasm"/>
    <property type="evidence" value="ECO:0007669"/>
    <property type="project" value="UniProtKB-SubCell"/>
</dbReference>
<dbReference type="KEGG" id="xtw:AB672_09745"/>
<dbReference type="OrthoDB" id="9806643at2"/>
<keyword evidence="5" id="KW-0963">Cytoplasm</keyword>
<keyword evidence="1 5" id="KW-0489">Methyltransferase</keyword>
<dbReference type="PANTHER" id="PTHR33603:SF1">
    <property type="entry name" value="RIBOSOMAL RNA LARGE SUBUNIT METHYLTRANSFERASE H"/>
    <property type="match status" value="1"/>
</dbReference>
<reference evidence="7" key="2">
    <citation type="submission" date="2021-11" db="EMBL/GenBank/DDBJ databases">
        <title>Genome sequence of Xylella taiwanensis PLS432.</title>
        <authorList>
            <person name="Weng L.-W."/>
            <person name="Su C.-C."/>
            <person name="Tsai C.-W."/>
            <person name="Kuo C.-H."/>
        </authorList>
    </citation>
    <scope>NUCLEOTIDE SEQUENCE</scope>
    <source>
        <strain evidence="7">PLS432</strain>
    </source>
</reference>
<dbReference type="EC" id="2.1.1.177" evidence="5"/>
<dbReference type="NCBIfam" id="NF000986">
    <property type="entry name" value="PRK00103.1-4"/>
    <property type="match status" value="1"/>
</dbReference>
<comment type="similarity">
    <text evidence="4 5">Belongs to the RNA methyltransferase RlmH family.</text>
</comment>
<dbReference type="SUPFAM" id="SSF75217">
    <property type="entry name" value="alpha/beta knot"/>
    <property type="match status" value="1"/>
</dbReference>
<dbReference type="InterPro" id="IPR029026">
    <property type="entry name" value="tRNA_m1G_MTases_N"/>
</dbReference>
<dbReference type="HAMAP" id="MF_00658">
    <property type="entry name" value="23SrRNA_methyltr_H"/>
    <property type="match status" value="1"/>
</dbReference>
<gene>
    <name evidence="5 7" type="primary">rlmH</name>
    <name evidence="6" type="ORF">AF72_03080</name>
    <name evidence="7" type="ORF">LPH55_03455</name>
</gene>
<sequence length="157" mass="17919">MKCHLIATGERVPTWVAQGFAEYHKRLSYWLPLELVEIEPSLRGKNHNPQRAIEDEGRRILAALPKHPYAIALEVNGKPFSSEQLAQRLEHWRGSGRNLVFLIGGPEGHCPEVLNISNERWSLGPLTLPHMLVRLIVVEQLYRATTILANHPYHRGK</sequence>
<dbReference type="Pfam" id="PF02590">
    <property type="entry name" value="SPOUT_MTase"/>
    <property type="match status" value="1"/>
</dbReference>
<dbReference type="InterPro" id="IPR003742">
    <property type="entry name" value="RlmH-like"/>
</dbReference>
<dbReference type="CDD" id="cd18081">
    <property type="entry name" value="RlmH-like"/>
    <property type="match status" value="1"/>
</dbReference>
<comment type="subcellular location">
    <subcellularLocation>
        <location evidence="5">Cytoplasm</location>
    </subcellularLocation>
</comment>
<evidence type="ECO:0000313" key="7">
    <source>
        <dbReference type="EMBL" id="MCD8472553.1"/>
    </source>
</evidence>
<comment type="caution">
    <text evidence="6">The sequence shown here is derived from an EMBL/GenBank/DDBJ whole genome shotgun (WGS) entry which is preliminary data.</text>
</comment>
<keyword evidence="2 5" id="KW-0808">Transferase</keyword>
<keyword evidence="5" id="KW-0698">rRNA processing</keyword>